<name>A0AAN7Z910_9PEZI</name>
<protein>
    <recommendedName>
        <fullName evidence="3">UFSP1/2/DUB catalytic domain-containing protein</fullName>
    </recommendedName>
</protein>
<dbReference type="AlphaFoldDB" id="A0AAN7Z910"/>
<proteinExistence type="predicted"/>
<keyword evidence="1" id="KW-0378">Hydrolase</keyword>
<evidence type="ECO:0000313" key="5">
    <source>
        <dbReference type="Proteomes" id="UP001305414"/>
    </source>
</evidence>
<gene>
    <name evidence="4" type="ORF">RRF57_006428</name>
</gene>
<feature type="region of interest" description="Disordered" evidence="2">
    <location>
        <begin position="43"/>
        <end position="74"/>
    </location>
</feature>
<dbReference type="Gene3D" id="3.90.70.130">
    <property type="match status" value="1"/>
</dbReference>
<keyword evidence="5" id="KW-1185">Reference proteome</keyword>
<sequence>MNKRNTPTPATTSEMSSKNIMTCPLCGFKADVEYTILLHMEESHSEGQSPFVADSGPSVSRTTESRPVEREVDSDEDVGLFMECPIDGCLEQISLAELADHIDLHALEENDELASDADMADAAPVLGNTDEREYRSPYSSPEDVAHSTREHERERARPPVNHDSTVDAWKKIFNRRHIKKSADWESRPADGKGLRKRLGVSELGKHAYEHQMPDSLVALLRKRKYTSAEVLARLLEQNPSTEYAYLCHPAVQHISKLRGEGTNPAYTCPTRNVMLMRTLGGFCGYRNIQMLSSYIVGARAKGTEVLGDRIPSIFRIQDYIESAWDMGINASGRIETGGVKGTRKYIGTPEAQAMFISLQIPCEAEGFKSPKEGVAEAALFASVQKYFESAAFDSRDKVRCTELPPIYFQHRGHSLTIVGLERRASGSLKLLVFDPMFHDPEGVVRLAGRTAAAHHDGGARDTDRNHKIRNRIIHRNPDGALRLYRRGNNYLRKYREFELLRQLTMKDISQRFIGLRIDK</sequence>
<feature type="region of interest" description="Disordered" evidence="2">
    <location>
        <begin position="128"/>
        <end position="162"/>
    </location>
</feature>
<organism evidence="4 5">
    <name type="scientific">Xylaria bambusicola</name>
    <dbReference type="NCBI Taxonomy" id="326684"/>
    <lineage>
        <taxon>Eukaryota</taxon>
        <taxon>Fungi</taxon>
        <taxon>Dikarya</taxon>
        <taxon>Ascomycota</taxon>
        <taxon>Pezizomycotina</taxon>
        <taxon>Sordariomycetes</taxon>
        <taxon>Xylariomycetidae</taxon>
        <taxon>Xylariales</taxon>
        <taxon>Xylariaceae</taxon>
        <taxon>Xylaria</taxon>
    </lineage>
</organism>
<dbReference type="Proteomes" id="UP001305414">
    <property type="component" value="Unassembled WGS sequence"/>
</dbReference>
<evidence type="ECO:0000256" key="1">
    <source>
        <dbReference type="ARBA" id="ARBA00022801"/>
    </source>
</evidence>
<evidence type="ECO:0000259" key="3">
    <source>
        <dbReference type="Pfam" id="PF07910"/>
    </source>
</evidence>
<feature type="compositionally biased region" description="Basic and acidic residues" evidence="2">
    <location>
        <begin position="143"/>
        <end position="157"/>
    </location>
</feature>
<accession>A0AAN7Z910</accession>
<comment type="caution">
    <text evidence="4">The sequence shown here is derived from an EMBL/GenBank/DDBJ whole genome shotgun (WGS) entry which is preliminary data.</text>
</comment>
<reference evidence="4 5" key="1">
    <citation type="submission" date="2023-10" db="EMBL/GenBank/DDBJ databases">
        <title>Draft genome sequence of Xylaria bambusicola isolate GMP-LS, the root and basal stem rot pathogen of sugarcane in Indonesia.</title>
        <authorList>
            <person name="Selvaraj P."/>
            <person name="Muralishankar V."/>
            <person name="Muruganantham S."/>
            <person name="Sp S."/>
            <person name="Haryani S."/>
            <person name="Lau K.J.X."/>
            <person name="Naqvi N.I."/>
        </authorList>
    </citation>
    <scope>NUCLEOTIDE SEQUENCE [LARGE SCALE GENOMIC DNA]</scope>
    <source>
        <strain evidence="4">GMP-LS</strain>
    </source>
</reference>
<dbReference type="EMBL" id="JAWHQM010000017">
    <property type="protein sequence ID" value="KAK5630713.1"/>
    <property type="molecule type" value="Genomic_DNA"/>
</dbReference>
<evidence type="ECO:0000256" key="2">
    <source>
        <dbReference type="SAM" id="MobiDB-lite"/>
    </source>
</evidence>
<dbReference type="GO" id="GO:0016787">
    <property type="term" value="F:hydrolase activity"/>
    <property type="evidence" value="ECO:0007669"/>
    <property type="project" value="UniProtKB-KW"/>
</dbReference>
<feature type="domain" description="UFSP1/2/DUB catalytic" evidence="3">
    <location>
        <begin position="277"/>
        <end position="460"/>
    </location>
</feature>
<dbReference type="InterPro" id="IPR012462">
    <property type="entry name" value="UFSP1/2_DUB_cat"/>
</dbReference>
<dbReference type="Pfam" id="PF07910">
    <property type="entry name" value="Peptidase_C78"/>
    <property type="match status" value="1"/>
</dbReference>
<evidence type="ECO:0000313" key="4">
    <source>
        <dbReference type="EMBL" id="KAK5630713.1"/>
    </source>
</evidence>